<keyword evidence="3" id="KW-1185">Reference proteome</keyword>
<dbReference type="eggNOG" id="ENOG5032T42">
    <property type="taxonomic scope" value="Bacteria"/>
</dbReference>
<dbReference type="AlphaFoldDB" id="B6JDF6"/>
<protein>
    <recommendedName>
        <fullName evidence="4">Transmembrane protein</fullName>
    </recommendedName>
</protein>
<feature type="transmembrane region" description="Helical" evidence="1">
    <location>
        <begin position="129"/>
        <end position="152"/>
    </location>
</feature>
<dbReference type="PATRIC" id="fig|504832.7.peg.3388"/>
<feature type="transmembrane region" description="Helical" evidence="1">
    <location>
        <begin position="62"/>
        <end position="83"/>
    </location>
</feature>
<dbReference type="KEGG" id="ocg:OCA5_c32230"/>
<reference evidence="2 3" key="1">
    <citation type="journal article" date="2011" name="J. Bacteriol.">
        <title>Complete genome sequences of the chemolithoautotrophic Oligotropha carboxidovorans strains OM4 and OM5.</title>
        <authorList>
            <person name="Volland S."/>
            <person name="Rachinger M."/>
            <person name="Strittmatter A."/>
            <person name="Daniel R."/>
            <person name="Gottschalk G."/>
            <person name="Meyer O."/>
        </authorList>
    </citation>
    <scope>NUCLEOTIDE SEQUENCE [LARGE SCALE GENOMIC DNA]</scope>
    <source>
        <strain evidence="3">ATCC 49405 / DSM 1227 / KCTC 32145 / OM5</strain>
    </source>
</reference>
<evidence type="ECO:0000256" key="1">
    <source>
        <dbReference type="SAM" id="Phobius"/>
    </source>
</evidence>
<organism evidence="2 3">
    <name type="scientific">Afipia carboxidovorans (strain ATCC 49405 / DSM 1227 / KCTC 32145 / OM5)</name>
    <name type="common">Oligotropha carboxidovorans</name>
    <dbReference type="NCBI Taxonomy" id="504832"/>
    <lineage>
        <taxon>Bacteria</taxon>
        <taxon>Pseudomonadati</taxon>
        <taxon>Pseudomonadota</taxon>
        <taxon>Alphaproteobacteria</taxon>
        <taxon>Hyphomicrobiales</taxon>
        <taxon>Nitrobacteraceae</taxon>
        <taxon>Afipia</taxon>
    </lineage>
</organism>
<dbReference type="RefSeq" id="WP_012561898.1">
    <property type="nucleotide sequence ID" value="NC_011386.1"/>
</dbReference>
<dbReference type="KEGG" id="oca:OCAR_4727"/>
<keyword evidence="1" id="KW-1133">Transmembrane helix</keyword>
<feature type="transmembrane region" description="Helical" evidence="1">
    <location>
        <begin position="6"/>
        <end position="29"/>
    </location>
</feature>
<dbReference type="OrthoDB" id="122197at2"/>
<sequence>MSLPVFTAVHVLLGLVGIVAGTIAMAGLLRASLLRGWTLLFLAMALTTTVTGLLFPAPPFRLSHLLGLATLVLVALAVVALVVKRLEGRWRTLYVVTAMLTLYLQVGVLIAQIFKKVAPLAELEPTQGIWPLIAAEAVALGAFGAATLLGVARFRPSPIHLA</sequence>
<accession>B6JDF6</accession>
<gene>
    <name evidence="2" type="ordered locus">OCA5_c32230</name>
</gene>
<keyword evidence="1" id="KW-0812">Transmembrane</keyword>
<keyword evidence="1" id="KW-0472">Membrane</keyword>
<dbReference type="Proteomes" id="UP000007730">
    <property type="component" value="Chromosome"/>
</dbReference>
<dbReference type="STRING" id="504832.OCA5_c32230"/>
<name>B6JDF6_AFIC5</name>
<feature type="transmembrane region" description="Helical" evidence="1">
    <location>
        <begin position="36"/>
        <end position="56"/>
    </location>
</feature>
<evidence type="ECO:0008006" key="4">
    <source>
        <dbReference type="Google" id="ProtNLM"/>
    </source>
</evidence>
<proteinExistence type="predicted"/>
<evidence type="ECO:0000313" key="2">
    <source>
        <dbReference type="EMBL" id="AEI07900.1"/>
    </source>
</evidence>
<dbReference type="HOGENOM" id="CLU_136221_0_0_5"/>
<feature type="transmembrane region" description="Helical" evidence="1">
    <location>
        <begin position="92"/>
        <end position="114"/>
    </location>
</feature>
<evidence type="ECO:0000313" key="3">
    <source>
        <dbReference type="Proteomes" id="UP000007730"/>
    </source>
</evidence>
<dbReference type="EMBL" id="CP002826">
    <property type="protein sequence ID" value="AEI07900.1"/>
    <property type="molecule type" value="Genomic_DNA"/>
</dbReference>